<dbReference type="InterPro" id="IPR036047">
    <property type="entry name" value="F-box-like_dom_sf"/>
</dbReference>
<accession>A0AAU9MMS5</accession>
<dbReference type="Proteomes" id="UP001157418">
    <property type="component" value="Unassembled WGS sequence"/>
</dbReference>
<dbReference type="SUPFAM" id="SSF81383">
    <property type="entry name" value="F-box domain"/>
    <property type="match status" value="1"/>
</dbReference>
<name>A0AAU9MMS5_9ASTR</name>
<keyword evidence="3" id="KW-1185">Reference proteome</keyword>
<proteinExistence type="predicted"/>
<evidence type="ECO:0000313" key="3">
    <source>
        <dbReference type="Proteomes" id="UP001157418"/>
    </source>
</evidence>
<gene>
    <name evidence="2" type="ORF">LVIROSA_LOCUS13944</name>
</gene>
<protein>
    <recommendedName>
        <fullName evidence="1">F-box domain-containing protein</fullName>
    </recommendedName>
</protein>
<comment type="caution">
    <text evidence="2">The sequence shown here is derived from an EMBL/GenBank/DDBJ whole genome shotgun (WGS) entry which is preliminary data.</text>
</comment>
<dbReference type="Gene3D" id="1.20.1280.50">
    <property type="match status" value="1"/>
</dbReference>
<dbReference type="PANTHER" id="PTHR45463">
    <property type="entry name" value="OS09G0392200 PROTEIN"/>
    <property type="match status" value="1"/>
</dbReference>
<organism evidence="2 3">
    <name type="scientific">Lactuca virosa</name>
    <dbReference type="NCBI Taxonomy" id="75947"/>
    <lineage>
        <taxon>Eukaryota</taxon>
        <taxon>Viridiplantae</taxon>
        <taxon>Streptophyta</taxon>
        <taxon>Embryophyta</taxon>
        <taxon>Tracheophyta</taxon>
        <taxon>Spermatophyta</taxon>
        <taxon>Magnoliopsida</taxon>
        <taxon>eudicotyledons</taxon>
        <taxon>Gunneridae</taxon>
        <taxon>Pentapetalae</taxon>
        <taxon>asterids</taxon>
        <taxon>campanulids</taxon>
        <taxon>Asterales</taxon>
        <taxon>Asteraceae</taxon>
        <taxon>Cichorioideae</taxon>
        <taxon>Cichorieae</taxon>
        <taxon>Lactucinae</taxon>
        <taxon>Lactuca</taxon>
    </lineage>
</organism>
<dbReference type="AlphaFoldDB" id="A0AAU9MMS5"/>
<dbReference type="EMBL" id="CAKMRJ010002223">
    <property type="protein sequence ID" value="CAH1426886.1"/>
    <property type="molecule type" value="Genomic_DNA"/>
</dbReference>
<feature type="domain" description="F-box" evidence="1">
    <location>
        <begin position="57"/>
        <end position="90"/>
    </location>
</feature>
<dbReference type="PANTHER" id="PTHR45463:SF8">
    <property type="entry name" value="OS09G0392200 PROTEIN"/>
    <property type="match status" value="1"/>
</dbReference>
<evidence type="ECO:0000313" key="2">
    <source>
        <dbReference type="EMBL" id="CAH1426886.1"/>
    </source>
</evidence>
<evidence type="ECO:0000259" key="1">
    <source>
        <dbReference type="Pfam" id="PF00646"/>
    </source>
</evidence>
<dbReference type="InterPro" id="IPR001810">
    <property type="entry name" value="F-box_dom"/>
</dbReference>
<reference evidence="2 3" key="1">
    <citation type="submission" date="2022-01" db="EMBL/GenBank/DDBJ databases">
        <authorList>
            <person name="Xiong W."/>
            <person name="Schranz E."/>
        </authorList>
    </citation>
    <scope>NUCLEOTIDE SEQUENCE [LARGE SCALE GENOMIC DNA]</scope>
</reference>
<dbReference type="Pfam" id="PF00646">
    <property type="entry name" value="F-box"/>
    <property type="match status" value="1"/>
</dbReference>
<sequence>MNLLIRLHVRVLISSRTVVEEAKISSRSMTRSQNYDDDTSSSSKRIKTWDNGGVAPWSDLNHDALFIVMTQLGIVDFVAFSKVCKSWRSQALPNRKRFMASKPPMLMYISSHVHMKECYLQDFEGKIFKTALPHSGGRIYVGLTCGYLILYGWATRDFWLVNPITGHELHFPHVPSHVYSGESKRVKEHGITFTPLPTSLIYMLSRGRYIP</sequence>